<name>A0A6N9SVJ5_9HYPH</name>
<reference evidence="1 2" key="1">
    <citation type="submission" date="2020-01" db="EMBL/GenBank/DDBJ databases">
        <title>Jiella pacifica sp. nov.</title>
        <authorList>
            <person name="Xue Z."/>
            <person name="Zhu S."/>
            <person name="Chen J."/>
            <person name="Yang J."/>
        </authorList>
    </citation>
    <scope>NUCLEOTIDE SEQUENCE [LARGE SCALE GENOMIC DNA]</scope>
    <source>
        <strain evidence="1 2">40Bstr34</strain>
    </source>
</reference>
<organism evidence="1 2">
    <name type="scientific">Jiella pacifica</name>
    <dbReference type="NCBI Taxonomy" id="2696469"/>
    <lineage>
        <taxon>Bacteria</taxon>
        <taxon>Pseudomonadati</taxon>
        <taxon>Pseudomonadota</taxon>
        <taxon>Alphaproteobacteria</taxon>
        <taxon>Hyphomicrobiales</taxon>
        <taxon>Aurantimonadaceae</taxon>
        <taxon>Jiella</taxon>
    </lineage>
</organism>
<proteinExistence type="predicted"/>
<comment type="caution">
    <text evidence="1">The sequence shown here is derived from an EMBL/GenBank/DDBJ whole genome shotgun (WGS) entry which is preliminary data.</text>
</comment>
<dbReference type="AlphaFoldDB" id="A0A6N9SVJ5"/>
<dbReference type="Proteomes" id="UP000469011">
    <property type="component" value="Unassembled WGS sequence"/>
</dbReference>
<dbReference type="RefSeq" id="WP_163460695.1">
    <property type="nucleotide sequence ID" value="NZ_JAAAMG010000001.1"/>
</dbReference>
<evidence type="ECO:0000313" key="1">
    <source>
        <dbReference type="EMBL" id="NDW03080.1"/>
    </source>
</evidence>
<protein>
    <submittedName>
        <fullName evidence="1">Uncharacterized protein</fullName>
    </submittedName>
</protein>
<accession>A0A6N9SVJ5</accession>
<evidence type="ECO:0000313" key="2">
    <source>
        <dbReference type="Proteomes" id="UP000469011"/>
    </source>
</evidence>
<sequence>MTKHRATRTDSYKLTIAGLKTKRAEKAGERLKALEHLAAIDRDLGHLDAVLAMFGVTDAHTIQPLQRATTPRVGRADVQARRSAIFAVMRERGAVTTTEIAEAVTPLFKLNDEHEPEPQAVLSAVRKILHRMEHHGGVKRDGWRGDARMWRAG</sequence>
<gene>
    <name evidence="1" type="ORF">GTK09_01445</name>
</gene>
<dbReference type="EMBL" id="JAAAMG010000001">
    <property type="protein sequence ID" value="NDW03080.1"/>
    <property type="molecule type" value="Genomic_DNA"/>
</dbReference>
<keyword evidence="2" id="KW-1185">Reference proteome</keyword>